<proteinExistence type="inferred from homology"/>
<reference evidence="4" key="1">
    <citation type="journal article" date="2019" name="Int. J. Syst. Evol. Microbiol.">
        <title>The Global Catalogue of Microorganisms (GCM) 10K type strain sequencing project: providing services to taxonomists for standard genome sequencing and annotation.</title>
        <authorList>
            <consortium name="The Broad Institute Genomics Platform"/>
            <consortium name="The Broad Institute Genome Sequencing Center for Infectious Disease"/>
            <person name="Wu L."/>
            <person name="Ma J."/>
        </authorList>
    </citation>
    <scope>NUCLEOTIDE SEQUENCE [LARGE SCALE GENOMIC DNA]</scope>
    <source>
        <strain evidence="4">CGMCC 4.1469</strain>
    </source>
</reference>
<dbReference type="PRINTS" id="PR00463">
    <property type="entry name" value="EP450I"/>
</dbReference>
<evidence type="ECO:0000313" key="3">
    <source>
        <dbReference type="EMBL" id="MFC5889360.1"/>
    </source>
</evidence>
<evidence type="ECO:0000313" key="4">
    <source>
        <dbReference type="Proteomes" id="UP001596067"/>
    </source>
</evidence>
<accession>A0ABW1F6B8</accession>
<keyword evidence="4" id="KW-1185">Reference proteome</keyword>
<protein>
    <submittedName>
        <fullName evidence="3">Cytochrome P450</fullName>
    </submittedName>
</protein>
<dbReference type="PRINTS" id="PR00385">
    <property type="entry name" value="P450"/>
</dbReference>
<name>A0ABW1F6B8_9ACTN</name>
<comment type="similarity">
    <text evidence="1">Belongs to the cytochrome P450 family.</text>
</comment>
<dbReference type="InterPro" id="IPR001128">
    <property type="entry name" value="Cyt_P450"/>
</dbReference>
<dbReference type="Proteomes" id="UP001596067">
    <property type="component" value="Unassembled WGS sequence"/>
</dbReference>
<dbReference type="EMBL" id="JBHSOD010000055">
    <property type="protein sequence ID" value="MFC5889360.1"/>
    <property type="molecule type" value="Genomic_DNA"/>
</dbReference>
<dbReference type="InterPro" id="IPR036396">
    <property type="entry name" value="Cyt_P450_sf"/>
</dbReference>
<dbReference type="PANTHER" id="PTHR24305">
    <property type="entry name" value="CYTOCHROME P450"/>
    <property type="match status" value="1"/>
</dbReference>
<sequence length="473" mass="53625">MSTTETTPAAARCPVDHSAGRRPPVTIRAADLPAPKAPGAVQTYMFTKFQTDWLEKVRDKLGHRFKLQLRPGPDMYVISDPGDVKEMFQASPDVLHTGNGNDVSRKFFGRTGLAFLDGDEHKVRRKELLPSFKGTAYLRIKAAIEEMAERDIPNWPQNKVMPLRPIIHRFTVEVIREVVFGKVTPSCWDQLIEEIMGVVELNEHMTAAFPLEQMSGFSNWLIKSIPSTGLASFLKHRARADELLFEAFNERREIGQLDDDLLSMMLKIEVDGRKLTDVELRDEIMTLFLAGTETTVSSVAWALEYLSRFPVELARLRDEIDAGDTDDYLEAVCYEVLRLRPPLPLLMPREVMKPIQIGGVYYEPGDIVWASSHLLSTDPNNFDEPKAFRPERYLNVKLDTTAWAPFGGNITRCPGDKIAVDEMKSVLRVVLSHFDLDRPDKTPERVHHRGILIKPEHGARMALRARKRKAVTA</sequence>
<dbReference type="PANTHER" id="PTHR24305:SF166">
    <property type="entry name" value="CYTOCHROME P450 12A4, MITOCHONDRIAL-RELATED"/>
    <property type="match status" value="1"/>
</dbReference>
<comment type="caution">
    <text evidence="3">The sequence shown here is derived from an EMBL/GenBank/DDBJ whole genome shotgun (WGS) entry which is preliminary data.</text>
</comment>
<gene>
    <name evidence="3" type="ORF">ACFP0N_30755</name>
</gene>
<dbReference type="Pfam" id="PF00067">
    <property type="entry name" value="p450"/>
    <property type="match status" value="1"/>
</dbReference>
<dbReference type="InterPro" id="IPR050121">
    <property type="entry name" value="Cytochrome_P450_monoxygenase"/>
</dbReference>
<dbReference type="SUPFAM" id="SSF48264">
    <property type="entry name" value="Cytochrome P450"/>
    <property type="match status" value="1"/>
</dbReference>
<dbReference type="Gene3D" id="1.10.630.10">
    <property type="entry name" value="Cytochrome P450"/>
    <property type="match status" value="1"/>
</dbReference>
<evidence type="ECO:0000256" key="2">
    <source>
        <dbReference type="SAM" id="MobiDB-lite"/>
    </source>
</evidence>
<organism evidence="3 4">
    <name type="scientific">Kitasatospora aburaviensis</name>
    <dbReference type="NCBI Taxonomy" id="67265"/>
    <lineage>
        <taxon>Bacteria</taxon>
        <taxon>Bacillati</taxon>
        <taxon>Actinomycetota</taxon>
        <taxon>Actinomycetes</taxon>
        <taxon>Kitasatosporales</taxon>
        <taxon>Streptomycetaceae</taxon>
        <taxon>Kitasatospora</taxon>
    </lineage>
</organism>
<dbReference type="InterPro" id="IPR002401">
    <property type="entry name" value="Cyt_P450_E_grp-I"/>
</dbReference>
<feature type="region of interest" description="Disordered" evidence="2">
    <location>
        <begin position="1"/>
        <end position="23"/>
    </location>
</feature>
<evidence type="ECO:0000256" key="1">
    <source>
        <dbReference type="ARBA" id="ARBA00010617"/>
    </source>
</evidence>
<dbReference type="RefSeq" id="WP_313766125.1">
    <property type="nucleotide sequence ID" value="NZ_BAAAVH010000048.1"/>
</dbReference>